<keyword evidence="5" id="KW-1185">Reference proteome</keyword>
<dbReference type="PROSITE" id="PS50977">
    <property type="entry name" value="HTH_TETR_2"/>
    <property type="match status" value="1"/>
</dbReference>
<dbReference type="InterPro" id="IPR009057">
    <property type="entry name" value="Homeodomain-like_sf"/>
</dbReference>
<evidence type="ECO:0000256" key="2">
    <source>
        <dbReference type="PROSITE-ProRule" id="PRU00335"/>
    </source>
</evidence>
<evidence type="ECO:0000313" key="4">
    <source>
        <dbReference type="EMBL" id="WGO83032.1"/>
    </source>
</evidence>
<dbReference type="EMBL" id="CP123759">
    <property type="protein sequence ID" value="WGO83032.1"/>
    <property type="molecule type" value="Genomic_DNA"/>
</dbReference>
<feature type="domain" description="HTH tetR-type" evidence="3">
    <location>
        <begin position="15"/>
        <end position="73"/>
    </location>
</feature>
<dbReference type="SUPFAM" id="SSF46689">
    <property type="entry name" value="Homeodomain-like"/>
    <property type="match status" value="1"/>
</dbReference>
<gene>
    <name evidence="4" type="ORF">QG404_11870</name>
</gene>
<dbReference type="InterPro" id="IPR001647">
    <property type="entry name" value="HTH_TetR"/>
</dbReference>
<proteinExistence type="predicted"/>
<feature type="DNA-binding region" description="H-T-H motif" evidence="2">
    <location>
        <begin position="36"/>
        <end position="55"/>
    </location>
</feature>
<sequence length="208" mass="23907">MTSIDLISQYTGTRKRTFNRLISTALSLFEDGKLPSVSEVASHAHVSRATAYRYFPTHSDLVSAIVSESLGPILTWLPDSQKTEERIQELLLFAYPRMFQYEGALRAALQVSLQQWAAARSSTIKVEKRLVRGHRKDTLAMIVEPMKDDFSPEIIERVKRAFSLIYGSEVFLVMKDIWHMDNEEVIEINQWIAKAIYNQAIKDNEKKQ</sequence>
<protein>
    <submittedName>
        <fullName evidence="4">TetR/AcrR family transcriptional regulator</fullName>
    </submittedName>
</protein>
<dbReference type="RefSeq" id="WP_280937705.1">
    <property type="nucleotide sequence ID" value="NZ_CP123759.1"/>
</dbReference>
<name>A0ABY8P1F9_9GAMM</name>
<dbReference type="Proteomes" id="UP001231859">
    <property type="component" value="Chromosome"/>
</dbReference>
<evidence type="ECO:0000313" key="5">
    <source>
        <dbReference type="Proteomes" id="UP001231859"/>
    </source>
</evidence>
<dbReference type="Gene3D" id="1.10.357.10">
    <property type="entry name" value="Tetracycline Repressor, domain 2"/>
    <property type="match status" value="1"/>
</dbReference>
<dbReference type="Pfam" id="PF00440">
    <property type="entry name" value="TetR_N"/>
    <property type="match status" value="1"/>
</dbReference>
<reference evidence="4 5" key="1">
    <citation type="submission" date="2023-04" db="EMBL/GenBank/DDBJ databases">
        <title>Genome dynamics across the evolutionary transition to endosymbiosis.</title>
        <authorList>
            <person name="Siozios S."/>
            <person name="Nadal-Jimenez P."/>
            <person name="Azagi T."/>
            <person name="Sprong H."/>
            <person name="Frost C.L."/>
            <person name="Parratt S.R."/>
            <person name="Taylor G."/>
            <person name="Brettell L."/>
            <person name="Lew K.C."/>
            <person name="Croft L."/>
            <person name="King K.C."/>
            <person name="Brockhurst M.A."/>
            <person name="Hypsa V."/>
            <person name="Novakova E."/>
            <person name="Darby A.C."/>
            <person name="Hurst G.D.D."/>
        </authorList>
    </citation>
    <scope>NUCLEOTIDE SEQUENCE [LARGE SCALE GENOMIC DNA]</scope>
    <source>
        <strain evidence="5">aApi_AU</strain>
    </source>
</reference>
<accession>A0ABY8P1F9</accession>
<keyword evidence="1 2" id="KW-0238">DNA-binding</keyword>
<organism evidence="4 5">
    <name type="scientific">Arsenophonus apicola</name>
    <dbReference type="NCBI Taxonomy" id="2879119"/>
    <lineage>
        <taxon>Bacteria</taxon>
        <taxon>Pseudomonadati</taxon>
        <taxon>Pseudomonadota</taxon>
        <taxon>Gammaproteobacteria</taxon>
        <taxon>Enterobacterales</taxon>
        <taxon>Morganellaceae</taxon>
        <taxon>Arsenophonus</taxon>
    </lineage>
</organism>
<evidence type="ECO:0000256" key="1">
    <source>
        <dbReference type="ARBA" id="ARBA00023125"/>
    </source>
</evidence>
<evidence type="ECO:0000259" key="3">
    <source>
        <dbReference type="PROSITE" id="PS50977"/>
    </source>
</evidence>